<evidence type="ECO:0000256" key="1">
    <source>
        <dbReference type="ARBA" id="ARBA00022741"/>
    </source>
</evidence>
<protein>
    <recommendedName>
        <fullName evidence="3">SF3 helicase domain-containing protein</fullName>
    </recommendedName>
</protein>
<evidence type="ECO:0000313" key="4">
    <source>
        <dbReference type="EMBL" id="GAH38245.1"/>
    </source>
</evidence>
<dbReference type="InterPro" id="IPR045455">
    <property type="entry name" value="NrS-1_pol-like_helicase"/>
</dbReference>
<keyword evidence="1" id="KW-0547">Nucleotide-binding</keyword>
<dbReference type="EMBL" id="BARU01013560">
    <property type="protein sequence ID" value="GAH38245.1"/>
    <property type="molecule type" value="Genomic_DNA"/>
</dbReference>
<proteinExistence type="predicted"/>
<sequence length="196" mass="22616">YLEAFKRAGRDHKPEPAPNKWVQFKDKAISLKSNKTYNVTYDYFFTNPIPWELGKNTETPTMDKLIVEWVGEDFKQTAYEIIAYCCYSDYPIHMILCLVGCGRNGKSKFLGLINRFIGKENICSTELDTLLDSRFESFKLFKKLVCTMGETNFGVLSKTSLLKKLTGQDLIGFEYKQKKPFDDYNYAKVIISSNSL</sequence>
<feature type="non-terminal residue" evidence="4">
    <location>
        <position position="196"/>
    </location>
</feature>
<dbReference type="InterPro" id="IPR027417">
    <property type="entry name" value="P-loop_NTPase"/>
</dbReference>
<organism evidence="4">
    <name type="scientific">marine sediment metagenome</name>
    <dbReference type="NCBI Taxonomy" id="412755"/>
    <lineage>
        <taxon>unclassified sequences</taxon>
        <taxon>metagenomes</taxon>
        <taxon>ecological metagenomes</taxon>
    </lineage>
</organism>
<reference evidence="4" key="1">
    <citation type="journal article" date="2014" name="Front. Microbiol.">
        <title>High frequency of phylogenetically diverse reductive dehalogenase-homologous genes in deep subseafloor sedimentary metagenomes.</title>
        <authorList>
            <person name="Kawai M."/>
            <person name="Futagami T."/>
            <person name="Toyoda A."/>
            <person name="Takaki Y."/>
            <person name="Nishi S."/>
            <person name="Hori S."/>
            <person name="Arai W."/>
            <person name="Tsubouchi T."/>
            <person name="Morono Y."/>
            <person name="Uchiyama I."/>
            <person name="Ito T."/>
            <person name="Fujiyama A."/>
            <person name="Inagaki F."/>
            <person name="Takami H."/>
        </authorList>
    </citation>
    <scope>NUCLEOTIDE SEQUENCE</scope>
    <source>
        <strain evidence="4">Expedition CK06-06</strain>
    </source>
</reference>
<name>X1G0B2_9ZZZZ</name>
<feature type="domain" description="SF3 helicase" evidence="3">
    <location>
        <begin position="73"/>
        <end position="196"/>
    </location>
</feature>
<gene>
    <name evidence="4" type="ORF">S03H2_24416</name>
</gene>
<feature type="non-terminal residue" evidence="4">
    <location>
        <position position="1"/>
    </location>
</feature>
<evidence type="ECO:0000259" key="3">
    <source>
        <dbReference type="PROSITE" id="PS51206"/>
    </source>
</evidence>
<dbReference type="Gene3D" id="3.40.50.300">
    <property type="entry name" value="P-loop containing nucleotide triphosphate hydrolases"/>
    <property type="match status" value="1"/>
</dbReference>
<accession>X1G0B2</accession>
<dbReference type="InterPro" id="IPR014015">
    <property type="entry name" value="Helicase_SF3_DNA-vir"/>
</dbReference>
<comment type="caution">
    <text evidence="4">The sequence shown here is derived from an EMBL/GenBank/DDBJ whole genome shotgun (WGS) entry which is preliminary data.</text>
</comment>
<keyword evidence="2" id="KW-0067">ATP-binding</keyword>
<dbReference type="Pfam" id="PF19263">
    <property type="entry name" value="DUF5906"/>
    <property type="match status" value="1"/>
</dbReference>
<dbReference type="GO" id="GO:0005524">
    <property type="term" value="F:ATP binding"/>
    <property type="evidence" value="ECO:0007669"/>
    <property type="project" value="UniProtKB-KW"/>
</dbReference>
<evidence type="ECO:0000256" key="2">
    <source>
        <dbReference type="ARBA" id="ARBA00022840"/>
    </source>
</evidence>
<dbReference type="SUPFAM" id="SSF52540">
    <property type="entry name" value="P-loop containing nucleoside triphosphate hydrolases"/>
    <property type="match status" value="1"/>
</dbReference>
<dbReference type="PROSITE" id="PS51206">
    <property type="entry name" value="SF3_HELICASE_1"/>
    <property type="match status" value="1"/>
</dbReference>
<dbReference type="AlphaFoldDB" id="X1G0B2"/>